<reference evidence="2" key="1">
    <citation type="submission" date="2023-08" db="EMBL/GenBank/DDBJ databases">
        <authorList>
            <consortium name="Clinical and Environmental Microbiology Branch: Whole genome sequencing antimicrobial resistance pathogens in the healthcare setting"/>
        </authorList>
    </citation>
    <scope>NUCLEOTIDE SEQUENCE</scope>
    <source>
        <strain evidence="2">2023CJ-00293</strain>
    </source>
</reference>
<dbReference type="Proteomes" id="UP001225498">
    <property type="component" value="Unassembled WGS sequence"/>
</dbReference>
<keyword evidence="1" id="KW-0812">Transmembrane</keyword>
<protein>
    <submittedName>
        <fullName evidence="2">Uncharacterized protein</fullName>
    </submittedName>
</protein>
<keyword evidence="1" id="KW-1133">Transmembrane helix</keyword>
<organism evidence="2 3">
    <name type="scientific">Stenotrophomonas maltophilia</name>
    <name type="common">Pseudomonas maltophilia</name>
    <name type="synonym">Xanthomonas maltophilia</name>
    <dbReference type="NCBI Taxonomy" id="40324"/>
    <lineage>
        <taxon>Bacteria</taxon>
        <taxon>Pseudomonadati</taxon>
        <taxon>Pseudomonadota</taxon>
        <taxon>Gammaproteobacteria</taxon>
        <taxon>Lysobacterales</taxon>
        <taxon>Lysobacteraceae</taxon>
        <taxon>Stenotrophomonas</taxon>
        <taxon>Stenotrophomonas maltophilia group</taxon>
    </lineage>
</organism>
<dbReference type="RefSeq" id="WP_143565875.1">
    <property type="nucleotide sequence ID" value="NZ_JAXRUY010000006.1"/>
</dbReference>
<evidence type="ECO:0000313" key="2">
    <source>
        <dbReference type="EMBL" id="EKZ1925812.1"/>
    </source>
</evidence>
<gene>
    <name evidence="2" type="ORF">REH87_000788</name>
</gene>
<proteinExistence type="predicted"/>
<accession>A0AAI9G385</accession>
<feature type="transmembrane region" description="Helical" evidence="1">
    <location>
        <begin position="12"/>
        <end position="35"/>
    </location>
</feature>
<comment type="caution">
    <text evidence="2">The sequence shown here is derived from an EMBL/GenBank/DDBJ whole genome shotgun (WGS) entry which is preliminary data.</text>
</comment>
<evidence type="ECO:0000256" key="1">
    <source>
        <dbReference type="SAM" id="Phobius"/>
    </source>
</evidence>
<name>A0AAI9G385_STEMA</name>
<sequence length="221" mass="24408">MGIDWPVITQGFGAVAQGGGALVLAWVGLAGLSSWRKQLKGTRSQALAEETLSLVYRVRDAIDHIRQPWAFTGEMNKVERIADETDASFEGRKQYGVVEIRYQAHAEPVAQLEAIRYRVSAVFGEEQAKAVEDVLDVLRRVRNEAANAVRHKALVQQQSARLGRDPVGQSLKPYETARSYLTMAESWIWAGEEGSDPAAKRLAEAVAKAETALKHFAMMKS</sequence>
<evidence type="ECO:0000313" key="3">
    <source>
        <dbReference type="Proteomes" id="UP001225498"/>
    </source>
</evidence>
<dbReference type="EMBL" id="ABLTIR010000010">
    <property type="protein sequence ID" value="EKZ1925812.1"/>
    <property type="molecule type" value="Genomic_DNA"/>
</dbReference>
<dbReference type="AlphaFoldDB" id="A0AAI9G385"/>
<keyword evidence="1" id="KW-0472">Membrane</keyword>